<dbReference type="GO" id="GO:0005267">
    <property type="term" value="F:potassium channel activity"/>
    <property type="evidence" value="ECO:0007669"/>
    <property type="project" value="InterPro"/>
</dbReference>
<comment type="caution">
    <text evidence="12">The sequence shown here is derived from an EMBL/GenBank/DDBJ whole genome shotgun (WGS) entry which is preliminary data.</text>
</comment>
<feature type="compositionally biased region" description="Polar residues" evidence="9">
    <location>
        <begin position="614"/>
        <end position="627"/>
    </location>
</feature>
<sequence>MIANLPLPPFESAHQLMRGLDKSAQYVPGHPHVSLDDRGRVGDLLVRDLCSDDLDRVADKLWWMSKQDSGSISPLHRQLVKRRTIIVTEDPKLHLVWIYDRIFIKPLPRYITSYIFWRDYLNGDTSSDARGERIRQAALGYLRTYRHLIQHDSDLRIAQDPSLCLVPADVTWEQFCNFSSDLGRIDDRDASPRYSYGEIRLTRLNFYAPFLLRRSYFQRVEYQYGSYFARFYAPLLFVFGIASVVLSGLQVIVSSLRGLGSGVKSASALCGEFAWLPVECSGSVGRFTWPSSEDEPSPSSAEIAWPFSADAPVPGKCAIFTDNQAAIQAIRNPGDYAPTTTLGKTLLIPYALIGVISLGLVIGSVRSLVLDRGRRCVAARMEEKKRRKMVRTMTCRGDDDILEPICKESEISRIQSDKAPATEFERRKAEFALMRKIQAQSSSRRRWIAMAISTSSWLVLWLVGAVIFEKSEKPYQDWSYFDSFYFCFEAWTTVGYGDLTPISNAGKSFFVFWSLLALPTMTVLISHASDTVVKFIRDGTLRLGNVTILPGDEGFVGNMRHIISKITFGKAIRGHVGSESPELAESSKSTDQQLAEIVTESQEQTLYNDDRGRPSTSAVDQRISQSYRPGRVRRSLSLREPRDDLPTGIDFHFLLISEIQVIATHIRESKPHHYSFDQWAWYLKLIGEDERNAETHRRAQPPEECRDPNDEDSDKKLTWSWVGRHSPLIGSQEESEWILDRLMDRLRESLSAERMRQLRRGARVAQEVYDLDDDGGVKDKQG</sequence>
<evidence type="ECO:0000313" key="12">
    <source>
        <dbReference type="EMBL" id="SPO06921.1"/>
    </source>
</evidence>
<feature type="transmembrane region" description="Helical" evidence="10">
    <location>
        <begin position="509"/>
        <end position="528"/>
    </location>
</feature>
<dbReference type="PRINTS" id="PR01333">
    <property type="entry name" value="2POREKCHANEL"/>
</dbReference>
<feature type="region of interest" description="Disordered" evidence="9">
    <location>
        <begin position="607"/>
        <end position="639"/>
    </location>
</feature>
<organism evidence="12 13">
    <name type="scientific">Cephalotrichum gorgonifer</name>
    <dbReference type="NCBI Taxonomy" id="2041049"/>
    <lineage>
        <taxon>Eukaryota</taxon>
        <taxon>Fungi</taxon>
        <taxon>Dikarya</taxon>
        <taxon>Ascomycota</taxon>
        <taxon>Pezizomycotina</taxon>
        <taxon>Sordariomycetes</taxon>
        <taxon>Hypocreomycetidae</taxon>
        <taxon>Microascales</taxon>
        <taxon>Microascaceae</taxon>
        <taxon>Cephalotrichum</taxon>
    </lineage>
</organism>
<accession>A0AAE8N618</accession>
<keyword evidence="7 8" id="KW-0407">Ion channel</keyword>
<dbReference type="PANTHER" id="PTHR34414:SF1">
    <property type="entry name" value="SUBTILISIN-LIKE SERINE PROTEASE"/>
    <property type="match status" value="1"/>
</dbReference>
<dbReference type="Gene3D" id="1.10.287.70">
    <property type="match status" value="1"/>
</dbReference>
<keyword evidence="6 10" id="KW-0472">Membrane</keyword>
<dbReference type="SUPFAM" id="SSF81324">
    <property type="entry name" value="Voltage-gated potassium channels"/>
    <property type="match status" value="2"/>
</dbReference>
<keyword evidence="13" id="KW-1185">Reference proteome</keyword>
<evidence type="ECO:0000259" key="11">
    <source>
        <dbReference type="Pfam" id="PF07885"/>
    </source>
</evidence>
<comment type="subcellular location">
    <subcellularLocation>
        <location evidence="1">Membrane</location>
        <topology evidence="1">Multi-pass membrane protein</topology>
    </subcellularLocation>
</comment>
<dbReference type="Pfam" id="PF20246">
    <property type="entry name" value="DUF6601"/>
    <property type="match status" value="1"/>
</dbReference>
<evidence type="ECO:0000256" key="4">
    <source>
        <dbReference type="ARBA" id="ARBA00022989"/>
    </source>
</evidence>
<comment type="similarity">
    <text evidence="8">Belongs to the two pore domain potassium channel (TC 1.A.1.8) family.</text>
</comment>
<keyword evidence="2 8" id="KW-0813">Transport</keyword>
<feature type="region of interest" description="Disordered" evidence="9">
    <location>
        <begin position="693"/>
        <end position="714"/>
    </location>
</feature>
<feature type="transmembrane region" description="Helical" evidence="10">
    <location>
        <begin position="231"/>
        <end position="253"/>
    </location>
</feature>
<keyword evidence="4 10" id="KW-1133">Transmembrane helix</keyword>
<evidence type="ECO:0000256" key="5">
    <source>
        <dbReference type="ARBA" id="ARBA00023065"/>
    </source>
</evidence>
<gene>
    <name evidence="12" type="ORF">DNG_09615</name>
</gene>
<dbReference type="Proteomes" id="UP001187682">
    <property type="component" value="Unassembled WGS sequence"/>
</dbReference>
<feature type="transmembrane region" description="Helical" evidence="10">
    <location>
        <begin position="447"/>
        <end position="468"/>
    </location>
</feature>
<evidence type="ECO:0000256" key="1">
    <source>
        <dbReference type="ARBA" id="ARBA00004141"/>
    </source>
</evidence>
<evidence type="ECO:0000256" key="9">
    <source>
        <dbReference type="SAM" id="MobiDB-lite"/>
    </source>
</evidence>
<name>A0AAE8N618_9PEZI</name>
<feature type="domain" description="Potassium channel" evidence="11">
    <location>
        <begin position="457"/>
        <end position="532"/>
    </location>
</feature>
<dbReference type="InterPro" id="IPR046536">
    <property type="entry name" value="DUF6601"/>
</dbReference>
<dbReference type="AlphaFoldDB" id="A0AAE8N618"/>
<dbReference type="Pfam" id="PF07885">
    <property type="entry name" value="Ion_trans_2"/>
    <property type="match status" value="1"/>
</dbReference>
<keyword evidence="3 8" id="KW-0812">Transmembrane</keyword>
<dbReference type="InterPro" id="IPR003280">
    <property type="entry name" value="2pore_dom_K_chnl"/>
</dbReference>
<feature type="transmembrane region" description="Helical" evidence="10">
    <location>
        <begin position="347"/>
        <end position="365"/>
    </location>
</feature>
<evidence type="ECO:0000256" key="7">
    <source>
        <dbReference type="ARBA" id="ARBA00023303"/>
    </source>
</evidence>
<evidence type="ECO:0000256" key="8">
    <source>
        <dbReference type="RuleBase" id="RU003857"/>
    </source>
</evidence>
<evidence type="ECO:0000256" key="10">
    <source>
        <dbReference type="SAM" id="Phobius"/>
    </source>
</evidence>
<keyword evidence="5 8" id="KW-0406">Ion transport</keyword>
<proteinExistence type="inferred from homology"/>
<dbReference type="EMBL" id="ONZQ02000017">
    <property type="protein sequence ID" value="SPO06921.1"/>
    <property type="molecule type" value="Genomic_DNA"/>
</dbReference>
<dbReference type="PANTHER" id="PTHR34414">
    <property type="entry name" value="HET DOMAIN-CONTAINING PROTEIN-RELATED"/>
    <property type="match status" value="1"/>
</dbReference>
<evidence type="ECO:0000256" key="3">
    <source>
        <dbReference type="ARBA" id="ARBA00022692"/>
    </source>
</evidence>
<evidence type="ECO:0000256" key="6">
    <source>
        <dbReference type="ARBA" id="ARBA00023136"/>
    </source>
</evidence>
<evidence type="ECO:0000256" key="2">
    <source>
        <dbReference type="ARBA" id="ARBA00022448"/>
    </source>
</evidence>
<dbReference type="InterPro" id="IPR013099">
    <property type="entry name" value="K_chnl_dom"/>
</dbReference>
<dbReference type="GO" id="GO:0016020">
    <property type="term" value="C:membrane"/>
    <property type="evidence" value="ECO:0007669"/>
    <property type="project" value="UniProtKB-SubCell"/>
</dbReference>
<evidence type="ECO:0000313" key="13">
    <source>
        <dbReference type="Proteomes" id="UP001187682"/>
    </source>
</evidence>
<protein>
    <recommendedName>
        <fullName evidence="11">Potassium channel domain-containing protein</fullName>
    </recommendedName>
</protein>
<reference evidence="12" key="1">
    <citation type="submission" date="2018-03" db="EMBL/GenBank/DDBJ databases">
        <authorList>
            <person name="Guldener U."/>
        </authorList>
    </citation>
    <scope>NUCLEOTIDE SEQUENCE</scope>
</reference>